<dbReference type="InterPro" id="IPR042112">
    <property type="entry name" value="P_AcTrfase_dom2"/>
</dbReference>
<accession>A0A7T4R3C9</accession>
<dbReference type="InterPro" id="IPR042113">
    <property type="entry name" value="P_AcTrfase_dom1"/>
</dbReference>
<dbReference type="PIRSF" id="PIRSF000428">
    <property type="entry name" value="P_Ac_trans"/>
    <property type="match status" value="1"/>
</dbReference>
<dbReference type="PANTHER" id="PTHR43356:SF3">
    <property type="entry name" value="PHOSPHATE ACETYLTRANSFERASE"/>
    <property type="match status" value="1"/>
</dbReference>
<evidence type="ECO:0000256" key="6">
    <source>
        <dbReference type="ARBA" id="ARBA00022679"/>
    </source>
</evidence>
<dbReference type="NCBIfam" id="TIGR00651">
    <property type="entry name" value="pta"/>
    <property type="match status" value="1"/>
</dbReference>
<comment type="catalytic activity">
    <reaction evidence="1">
        <text>acetyl-CoA + phosphate = acetyl phosphate + CoA</text>
        <dbReference type="Rhea" id="RHEA:19521"/>
        <dbReference type="ChEBI" id="CHEBI:22191"/>
        <dbReference type="ChEBI" id="CHEBI:43474"/>
        <dbReference type="ChEBI" id="CHEBI:57287"/>
        <dbReference type="ChEBI" id="CHEBI:57288"/>
        <dbReference type="EC" id="2.3.1.8"/>
    </reaction>
</comment>
<reference evidence="10 11" key="1">
    <citation type="submission" date="2020-12" db="EMBL/GenBank/DDBJ databases">
        <authorList>
            <person name="Shan Y."/>
        </authorList>
    </citation>
    <scope>NUCLEOTIDE SEQUENCE [LARGE SCALE GENOMIC DNA]</scope>
    <source>
        <strain evidence="11">csc3.9</strain>
    </source>
</reference>
<dbReference type="NCBIfam" id="NF007233">
    <property type="entry name" value="PRK09653.1"/>
    <property type="match status" value="1"/>
</dbReference>
<dbReference type="KEGG" id="snan:I6N98_06845"/>
<dbReference type="GO" id="GO:0008959">
    <property type="term" value="F:phosphate acetyltransferase activity"/>
    <property type="evidence" value="ECO:0007669"/>
    <property type="project" value="UniProtKB-EC"/>
</dbReference>
<keyword evidence="11" id="KW-1185">Reference proteome</keyword>
<evidence type="ECO:0000256" key="8">
    <source>
        <dbReference type="ARBA" id="ARBA00031108"/>
    </source>
</evidence>
<dbReference type="EMBL" id="CP066167">
    <property type="protein sequence ID" value="QQD19562.1"/>
    <property type="molecule type" value="Genomic_DNA"/>
</dbReference>
<evidence type="ECO:0000256" key="2">
    <source>
        <dbReference type="ARBA" id="ARBA00004989"/>
    </source>
</evidence>
<evidence type="ECO:0000313" key="10">
    <source>
        <dbReference type="EMBL" id="QQD19562.1"/>
    </source>
</evidence>
<evidence type="ECO:0000256" key="4">
    <source>
        <dbReference type="ARBA" id="ARBA00012707"/>
    </source>
</evidence>
<dbReference type="Gene3D" id="3.40.50.10950">
    <property type="match status" value="1"/>
</dbReference>
<evidence type="ECO:0000259" key="9">
    <source>
        <dbReference type="Pfam" id="PF01515"/>
    </source>
</evidence>
<name>A0A7T4R3C9_9GAMM</name>
<dbReference type="PANTHER" id="PTHR43356">
    <property type="entry name" value="PHOSPHATE ACETYLTRANSFERASE"/>
    <property type="match status" value="1"/>
</dbReference>
<dbReference type="Proteomes" id="UP000596063">
    <property type="component" value="Chromosome"/>
</dbReference>
<evidence type="ECO:0000256" key="7">
    <source>
        <dbReference type="ARBA" id="ARBA00023315"/>
    </source>
</evidence>
<feature type="domain" description="Phosphate acetyl/butaryl transferase" evidence="9">
    <location>
        <begin position="4"/>
        <end position="316"/>
    </location>
</feature>
<comment type="similarity">
    <text evidence="3">Belongs to the phosphate acetyltransferase and butyryltransferase family.</text>
</comment>
<proteinExistence type="inferred from homology"/>
<evidence type="ECO:0000256" key="1">
    <source>
        <dbReference type="ARBA" id="ARBA00000705"/>
    </source>
</evidence>
<dbReference type="InterPro" id="IPR004614">
    <property type="entry name" value="P_AcTrfase"/>
</dbReference>
<dbReference type="InterPro" id="IPR012147">
    <property type="entry name" value="P_Ac_Bu_trans"/>
</dbReference>
<dbReference type="RefSeq" id="WP_198571046.1">
    <property type="nucleotide sequence ID" value="NZ_CP066167.1"/>
</dbReference>
<sequence>MTGIIDTLRQQAKARPKRILLPEHYDERVLRAAADLAEQQLVSPVLMDLPPGAEPPAGVEIFNRRDDANSWRDKAVAAFTEARASKGMTETLAREQLENPVLLAAVLIKLGFADGGVAGSTATTADVLRAGIQGLGLAPGARQVSSFFMMELQDGRVLSYGDCAVNPDPDSESLADIAVTTARSHRALTGEVAKVALLSFSTRGSASHPRVDKVRRAFELAKEAAPDLAIDGEIQFDAAFLPAIGDKKAPGSAVAGQANVYIFPDLDAGNIAYKITQRIGGAKAIGPVLQGMNKPWMDLSRGCSAEDIVNVAAIAAVLAD</sequence>
<dbReference type="EC" id="2.3.1.8" evidence="4"/>
<dbReference type="InterPro" id="IPR050500">
    <property type="entry name" value="Phos_Acetyltrans/Butyryltrans"/>
</dbReference>
<evidence type="ECO:0000313" key="11">
    <source>
        <dbReference type="Proteomes" id="UP000596063"/>
    </source>
</evidence>
<keyword evidence="7 10" id="KW-0012">Acyltransferase</keyword>
<comment type="pathway">
    <text evidence="2">Metabolic intermediate biosynthesis; acetyl-CoA biosynthesis; acetyl-CoA from acetate: step 2/2.</text>
</comment>
<gene>
    <name evidence="10" type="primary">pta</name>
    <name evidence="10" type="ORF">I6N98_06845</name>
</gene>
<dbReference type="SUPFAM" id="SSF53659">
    <property type="entry name" value="Isocitrate/Isopropylmalate dehydrogenase-like"/>
    <property type="match status" value="1"/>
</dbReference>
<evidence type="ECO:0000256" key="3">
    <source>
        <dbReference type="ARBA" id="ARBA00005656"/>
    </source>
</evidence>
<organism evidence="10 11">
    <name type="scientific">Spongiibacter nanhainus</name>
    <dbReference type="NCBI Taxonomy" id="2794344"/>
    <lineage>
        <taxon>Bacteria</taxon>
        <taxon>Pseudomonadati</taxon>
        <taxon>Pseudomonadota</taxon>
        <taxon>Gammaproteobacteria</taxon>
        <taxon>Cellvibrionales</taxon>
        <taxon>Spongiibacteraceae</taxon>
        <taxon>Spongiibacter</taxon>
    </lineage>
</organism>
<dbReference type="AlphaFoldDB" id="A0A7T4R3C9"/>
<evidence type="ECO:0000256" key="5">
    <source>
        <dbReference type="ARBA" id="ARBA00021528"/>
    </source>
</evidence>
<dbReference type="Pfam" id="PF01515">
    <property type="entry name" value="PTA_PTB"/>
    <property type="match status" value="1"/>
</dbReference>
<protein>
    <recommendedName>
        <fullName evidence="5">Phosphate acetyltransferase</fullName>
        <ecNumber evidence="4">2.3.1.8</ecNumber>
    </recommendedName>
    <alternativeName>
        <fullName evidence="8">Phosphotransacetylase</fullName>
    </alternativeName>
</protein>
<dbReference type="InterPro" id="IPR002505">
    <property type="entry name" value="PTA_PTB"/>
</dbReference>
<dbReference type="Gene3D" id="3.40.50.10750">
    <property type="entry name" value="Isocitrate/Isopropylmalate dehydrogenase-like"/>
    <property type="match status" value="1"/>
</dbReference>
<keyword evidence="6 10" id="KW-0808">Transferase</keyword>